<dbReference type="EMBL" id="LGRV01000003">
    <property type="protein sequence ID" value="KOS68436.1"/>
    <property type="molecule type" value="Genomic_DNA"/>
</dbReference>
<reference evidence="2" key="1">
    <citation type="submission" date="2015-07" db="EMBL/GenBank/DDBJ databases">
        <title>Fjat-14205 dsm 2895.</title>
        <authorList>
            <person name="Liu B."/>
            <person name="Wang J."/>
            <person name="Zhu Y."/>
            <person name="Liu G."/>
            <person name="Chen Q."/>
            <person name="Chen Z."/>
            <person name="Lan J."/>
            <person name="Che J."/>
            <person name="Ge C."/>
            <person name="Shi H."/>
            <person name="Pan Z."/>
            <person name="Liu X."/>
        </authorList>
    </citation>
    <scope>NUCLEOTIDE SEQUENCE [LARGE SCALE GENOMIC DNA]</scope>
    <source>
        <strain evidence="2">DSM 25560</strain>
    </source>
</reference>
<keyword evidence="2" id="KW-1185">Reference proteome</keyword>
<comment type="caution">
    <text evidence="1">The sequence shown here is derived from an EMBL/GenBank/DDBJ whole genome shotgun (WGS) entry which is preliminary data.</text>
</comment>
<gene>
    <name evidence="1" type="ORF">AEA09_07625</name>
</gene>
<organism evidence="1 2">
    <name type="scientific">Lysinibacillus contaminans</name>
    <dbReference type="NCBI Taxonomy" id="1293441"/>
    <lineage>
        <taxon>Bacteria</taxon>
        <taxon>Bacillati</taxon>
        <taxon>Bacillota</taxon>
        <taxon>Bacilli</taxon>
        <taxon>Bacillales</taxon>
        <taxon>Bacillaceae</taxon>
        <taxon>Lysinibacillus</taxon>
    </lineage>
</organism>
<protein>
    <submittedName>
        <fullName evidence="1">Uncharacterized protein</fullName>
    </submittedName>
</protein>
<evidence type="ECO:0000313" key="2">
    <source>
        <dbReference type="Proteomes" id="UP000050668"/>
    </source>
</evidence>
<dbReference type="Proteomes" id="UP000050668">
    <property type="component" value="Unassembled WGS sequence"/>
</dbReference>
<sequence length="98" mass="11648">MRCIIACNRQLPIRYYPLHQLYFTRGIHCPKEISLPFFVNVELDGSNYSLLLEYLKEINGQYIQCDFQVYSDDSYIISFLQQHIPKVHVQGKVLMIEF</sequence>
<proteinExistence type="predicted"/>
<name>A0ABR5K0N0_9BACI</name>
<evidence type="ECO:0000313" key="1">
    <source>
        <dbReference type="EMBL" id="KOS68436.1"/>
    </source>
</evidence>
<dbReference type="RefSeq" id="WP_053583263.1">
    <property type="nucleotide sequence ID" value="NZ_LGRV01000003.1"/>
</dbReference>
<accession>A0ABR5K0N0</accession>